<comment type="caution">
    <text evidence="3">The sequence shown here is derived from an EMBL/GenBank/DDBJ whole genome shotgun (WGS) entry which is preliminary data.</text>
</comment>
<dbReference type="GO" id="GO:0004505">
    <property type="term" value="F:phenylalanine 4-monooxygenase activity"/>
    <property type="evidence" value="ECO:0007669"/>
    <property type="project" value="UniProtKB-EC"/>
</dbReference>
<dbReference type="InterPro" id="IPR002912">
    <property type="entry name" value="ACT_dom"/>
</dbReference>
<keyword evidence="4" id="KW-1185">Reference proteome</keyword>
<dbReference type="Proteomes" id="UP001152795">
    <property type="component" value="Unassembled WGS sequence"/>
</dbReference>
<reference evidence="3" key="1">
    <citation type="submission" date="2020-04" db="EMBL/GenBank/DDBJ databases">
        <authorList>
            <person name="Alioto T."/>
            <person name="Alioto T."/>
            <person name="Gomez Garrido J."/>
        </authorList>
    </citation>
    <scope>NUCLEOTIDE SEQUENCE</scope>
    <source>
        <strain evidence="3">A484AB</strain>
    </source>
</reference>
<dbReference type="OrthoDB" id="983542at2759"/>
<dbReference type="InterPro" id="IPR001273">
    <property type="entry name" value="ArAA_hydroxylase"/>
</dbReference>
<feature type="domain" description="ACT" evidence="2">
    <location>
        <begin position="36"/>
        <end position="111"/>
    </location>
</feature>
<name>A0A6S7HJZ3_PARCT</name>
<evidence type="ECO:0000313" key="3">
    <source>
        <dbReference type="EMBL" id="CAB4005524.1"/>
    </source>
</evidence>
<dbReference type="EC" id="1.14.16.1" evidence="1"/>
<gene>
    <name evidence="3" type="ORF">PACLA_8A046682</name>
</gene>
<evidence type="ECO:0000313" key="4">
    <source>
        <dbReference type="Proteomes" id="UP001152795"/>
    </source>
</evidence>
<evidence type="ECO:0000259" key="2">
    <source>
        <dbReference type="PROSITE" id="PS51671"/>
    </source>
</evidence>
<proteinExistence type="predicted"/>
<dbReference type="PROSITE" id="PS51671">
    <property type="entry name" value="ACT"/>
    <property type="match status" value="1"/>
</dbReference>
<dbReference type="EMBL" id="CACRXK020005225">
    <property type="protein sequence ID" value="CAB4005524.1"/>
    <property type="molecule type" value="Genomic_DNA"/>
</dbReference>
<dbReference type="SUPFAM" id="SSF55021">
    <property type="entry name" value="ACT-like"/>
    <property type="match status" value="1"/>
</dbReference>
<dbReference type="AlphaFoldDB" id="A0A6S7HJZ3"/>
<dbReference type="CDD" id="cd04880">
    <property type="entry name" value="ACT_AAAH-PDT-like"/>
    <property type="match status" value="1"/>
</dbReference>
<dbReference type="Gene3D" id="3.30.70.260">
    <property type="match status" value="1"/>
</dbReference>
<dbReference type="Pfam" id="PF01842">
    <property type="entry name" value="ACT"/>
    <property type="match status" value="1"/>
</dbReference>
<dbReference type="PANTHER" id="PTHR11473:SF24">
    <property type="entry name" value="PHENYLALANINE-4-HYDROXYLASE"/>
    <property type="match status" value="1"/>
</dbReference>
<evidence type="ECO:0000256" key="1">
    <source>
        <dbReference type="ARBA" id="ARBA00011995"/>
    </source>
</evidence>
<dbReference type="GO" id="GO:0005506">
    <property type="term" value="F:iron ion binding"/>
    <property type="evidence" value="ECO:0007669"/>
    <property type="project" value="InterPro"/>
</dbReference>
<dbReference type="InterPro" id="IPR045865">
    <property type="entry name" value="ACT-like_dom_sf"/>
</dbReference>
<protein>
    <recommendedName>
        <fullName evidence="1">phenylalanine 4-monooxygenase</fullName>
        <ecNumber evidence="1">1.14.16.1</ecNumber>
    </recommendedName>
</protein>
<dbReference type="PANTHER" id="PTHR11473">
    <property type="entry name" value="AROMATIC AMINO ACID HYDROXYLASE"/>
    <property type="match status" value="1"/>
</dbReference>
<organism evidence="3 4">
    <name type="scientific">Paramuricea clavata</name>
    <name type="common">Red gorgonian</name>
    <name type="synonym">Violescent sea-whip</name>
    <dbReference type="NCBI Taxonomy" id="317549"/>
    <lineage>
        <taxon>Eukaryota</taxon>
        <taxon>Metazoa</taxon>
        <taxon>Cnidaria</taxon>
        <taxon>Anthozoa</taxon>
        <taxon>Octocorallia</taxon>
        <taxon>Malacalcyonacea</taxon>
        <taxon>Plexauridae</taxon>
        <taxon>Paramuricea</taxon>
    </lineage>
</organism>
<accession>A0A6S7HJZ3</accession>
<sequence length="121" mass="13404">MHQQGPVPTKKAKMDGDQNGGYAYVPSEKIVNPKTSLVFALKEEVGTLHEALKVFKDNGINLTHIESRPADSQSSHFEFFVDCTGTKDKLDPVLKKLEEKAEKIKVFAGENEEGKLISSPF</sequence>